<dbReference type="RefSeq" id="WP_168147438.1">
    <property type="nucleotide sequence ID" value="NZ_JAAVXB010000003.1"/>
</dbReference>
<dbReference type="PANTHER" id="PTHR23117">
    <property type="entry name" value="GUANYLATE KINASE-RELATED"/>
    <property type="match status" value="1"/>
</dbReference>
<evidence type="ECO:0000256" key="9">
    <source>
        <dbReference type="ARBA" id="ARBA00022840"/>
    </source>
</evidence>
<keyword evidence="9 11" id="KW-0067">ATP-binding</keyword>
<dbReference type="FunFam" id="3.30.63.10:FF:000002">
    <property type="entry name" value="Guanylate kinase 1"/>
    <property type="match status" value="1"/>
</dbReference>
<comment type="catalytic activity">
    <reaction evidence="11">
        <text>GMP + ATP = GDP + ADP</text>
        <dbReference type="Rhea" id="RHEA:20780"/>
        <dbReference type="ChEBI" id="CHEBI:30616"/>
        <dbReference type="ChEBI" id="CHEBI:58115"/>
        <dbReference type="ChEBI" id="CHEBI:58189"/>
        <dbReference type="ChEBI" id="CHEBI:456216"/>
        <dbReference type="EC" id="2.7.4.8"/>
    </reaction>
</comment>
<dbReference type="EMBL" id="JAAVXB010000003">
    <property type="protein sequence ID" value="NKF22195.1"/>
    <property type="molecule type" value="Genomic_DNA"/>
</dbReference>
<evidence type="ECO:0000256" key="5">
    <source>
        <dbReference type="ARBA" id="ARBA00022490"/>
    </source>
</evidence>
<feature type="binding site" evidence="11">
    <location>
        <begin position="11"/>
        <end position="18"/>
    </location>
    <ligand>
        <name>ATP</name>
        <dbReference type="ChEBI" id="CHEBI:30616"/>
    </ligand>
</feature>
<dbReference type="InterPro" id="IPR008145">
    <property type="entry name" value="GK/Ca_channel_bsu"/>
</dbReference>
<comment type="similarity">
    <text evidence="2 11">Belongs to the guanylate kinase family.</text>
</comment>
<dbReference type="Pfam" id="PF00625">
    <property type="entry name" value="Guanylate_kin"/>
    <property type="match status" value="1"/>
</dbReference>
<evidence type="ECO:0000256" key="4">
    <source>
        <dbReference type="ARBA" id="ARBA00016296"/>
    </source>
</evidence>
<evidence type="ECO:0000256" key="6">
    <source>
        <dbReference type="ARBA" id="ARBA00022679"/>
    </source>
</evidence>
<keyword evidence="8 11" id="KW-0418">Kinase</keyword>
<comment type="subcellular location">
    <subcellularLocation>
        <location evidence="1 11">Cytoplasm</location>
    </subcellularLocation>
</comment>
<dbReference type="PROSITE" id="PS50052">
    <property type="entry name" value="GUANYLATE_KINASE_2"/>
    <property type="match status" value="1"/>
</dbReference>
<sequence length="224" mass="24310">MSQGSLFIVSAPSGGGKTSLTRALVPALAGHGVTATISVSFTTRAPRPGETDGVHYHFIDEAGFVDKIGRGDFLEHAHVFGRRYGTGLSETRALLDAGHDVILDIDWQGARQVKREWPQAIGIFIVPPSVAELERRLRGRSQDSEDVIAERMREAHEEISHHAEYDYLIVNENFEQALAEMAAIFLEPRLRSQRQLARHGELVAQLLAPGASGGAGQSAAAPVK</sequence>
<dbReference type="InterPro" id="IPR008144">
    <property type="entry name" value="Guanylate_kin-like_dom"/>
</dbReference>
<comment type="function">
    <text evidence="11">Essential for recycling GMP and indirectly, cGMP.</text>
</comment>
<evidence type="ECO:0000256" key="11">
    <source>
        <dbReference type="HAMAP-Rule" id="MF_00328"/>
    </source>
</evidence>
<evidence type="ECO:0000256" key="8">
    <source>
        <dbReference type="ARBA" id="ARBA00022777"/>
    </source>
</evidence>
<dbReference type="PROSITE" id="PS00856">
    <property type="entry name" value="GUANYLATE_KINASE_1"/>
    <property type="match status" value="1"/>
</dbReference>
<dbReference type="NCBIfam" id="TIGR03263">
    <property type="entry name" value="guanyl_kin"/>
    <property type="match status" value="1"/>
</dbReference>
<accession>A0A969W9W5</accession>
<evidence type="ECO:0000256" key="7">
    <source>
        <dbReference type="ARBA" id="ARBA00022741"/>
    </source>
</evidence>
<dbReference type="PANTHER" id="PTHR23117:SF13">
    <property type="entry name" value="GUANYLATE KINASE"/>
    <property type="match status" value="1"/>
</dbReference>
<keyword evidence="14" id="KW-1185">Reference proteome</keyword>
<protein>
    <recommendedName>
        <fullName evidence="4 11">Guanylate kinase</fullName>
        <ecNumber evidence="3 11">2.7.4.8</ecNumber>
    </recommendedName>
    <alternativeName>
        <fullName evidence="10 11">GMP kinase</fullName>
    </alternativeName>
</protein>
<dbReference type="CDD" id="cd00071">
    <property type="entry name" value="GMPK"/>
    <property type="match status" value="1"/>
</dbReference>
<dbReference type="Gene3D" id="3.40.50.300">
    <property type="entry name" value="P-loop containing nucleotide triphosphate hydrolases"/>
    <property type="match status" value="1"/>
</dbReference>
<dbReference type="GO" id="GO:0004385">
    <property type="term" value="F:GMP kinase activity"/>
    <property type="evidence" value="ECO:0007669"/>
    <property type="project" value="UniProtKB-UniRule"/>
</dbReference>
<evidence type="ECO:0000259" key="12">
    <source>
        <dbReference type="PROSITE" id="PS50052"/>
    </source>
</evidence>
<evidence type="ECO:0000256" key="10">
    <source>
        <dbReference type="ARBA" id="ARBA00030128"/>
    </source>
</evidence>
<dbReference type="GO" id="GO:0005524">
    <property type="term" value="F:ATP binding"/>
    <property type="evidence" value="ECO:0007669"/>
    <property type="project" value="UniProtKB-UniRule"/>
</dbReference>
<dbReference type="GO" id="GO:0005829">
    <property type="term" value="C:cytosol"/>
    <property type="evidence" value="ECO:0007669"/>
    <property type="project" value="TreeGrafter"/>
</dbReference>
<dbReference type="InterPro" id="IPR020590">
    <property type="entry name" value="Guanylate_kinase_CS"/>
</dbReference>
<gene>
    <name evidence="11 13" type="primary">gmk</name>
    <name evidence="13" type="ORF">G7Y82_07685</name>
</gene>
<comment type="caution">
    <text evidence="13">The sequence shown here is derived from an EMBL/GenBank/DDBJ whole genome shotgun (WGS) entry which is preliminary data.</text>
</comment>
<keyword evidence="6 11" id="KW-0808">Transferase</keyword>
<dbReference type="Proteomes" id="UP000653472">
    <property type="component" value="Unassembled WGS sequence"/>
</dbReference>
<name>A0A969W9W5_9GAMM</name>
<dbReference type="EC" id="2.7.4.8" evidence="3 11"/>
<evidence type="ECO:0000256" key="1">
    <source>
        <dbReference type="ARBA" id="ARBA00004496"/>
    </source>
</evidence>
<evidence type="ECO:0000313" key="14">
    <source>
        <dbReference type="Proteomes" id="UP000653472"/>
    </source>
</evidence>
<proteinExistence type="inferred from homology"/>
<keyword evidence="5 11" id="KW-0963">Cytoplasm</keyword>
<reference evidence="13" key="1">
    <citation type="submission" date="2020-03" db="EMBL/GenBank/DDBJ databases">
        <title>Solimonas marina sp. nov., isolated from deep seawater of the Pacific Ocean.</title>
        <authorList>
            <person name="Liu X."/>
            <person name="Lai Q."/>
            <person name="Sun F."/>
            <person name="Gai Y."/>
            <person name="Li G."/>
            <person name="Shao Z."/>
        </authorList>
    </citation>
    <scope>NUCLEOTIDE SEQUENCE</scope>
    <source>
        <strain evidence="13">C16B3</strain>
    </source>
</reference>
<dbReference type="HAMAP" id="MF_00328">
    <property type="entry name" value="Guanylate_kinase"/>
    <property type="match status" value="1"/>
</dbReference>
<dbReference type="InterPro" id="IPR017665">
    <property type="entry name" value="Guanylate_kinase"/>
</dbReference>
<dbReference type="SMART" id="SM00072">
    <property type="entry name" value="GuKc"/>
    <property type="match status" value="1"/>
</dbReference>
<evidence type="ECO:0000256" key="2">
    <source>
        <dbReference type="ARBA" id="ARBA00005790"/>
    </source>
</evidence>
<evidence type="ECO:0000256" key="3">
    <source>
        <dbReference type="ARBA" id="ARBA00012961"/>
    </source>
</evidence>
<organism evidence="13 14">
    <name type="scientific">Solimonas marina</name>
    <dbReference type="NCBI Taxonomy" id="2714601"/>
    <lineage>
        <taxon>Bacteria</taxon>
        <taxon>Pseudomonadati</taxon>
        <taxon>Pseudomonadota</taxon>
        <taxon>Gammaproteobacteria</taxon>
        <taxon>Nevskiales</taxon>
        <taxon>Nevskiaceae</taxon>
        <taxon>Solimonas</taxon>
    </lineage>
</organism>
<dbReference type="SUPFAM" id="SSF52540">
    <property type="entry name" value="P-loop containing nucleoside triphosphate hydrolases"/>
    <property type="match status" value="1"/>
</dbReference>
<feature type="domain" description="Guanylate kinase-like" evidence="12">
    <location>
        <begin position="4"/>
        <end position="186"/>
    </location>
</feature>
<dbReference type="FunFam" id="3.40.50.300:FF:000084">
    <property type="entry name" value="Guanylate kinase"/>
    <property type="match status" value="1"/>
</dbReference>
<dbReference type="InterPro" id="IPR027417">
    <property type="entry name" value="P-loop_NTPase"/>
</dbReference>
<dbReference type="Gene3D" id="3.30.63.10">
    <property type="entry name" value="Guanylate Kinase phosphate binding domain"/>
    <property type="match status" value="1"/>
</dbReference>
<keyword evidence="7 11" id="KW-0547">Nucleotide-binding</keyword>
<dbReference type="AlphaFoldDB" id="A0A969W9W5"/>
<evidence type="ECO:0000313" key="13">
    <source>
        <dbReference type="EMBL" id="NKF22195.1"/>
    </source>
</evidence>